<dbReference type="Proteomes" id="UP001596222">
    <property type="component" value="Unassembled WGS sequence"/>
</dbReference>
<organism evidence="1 2">
    <name type="scientific">Streptomyces aureoversilis</name>
    <dbReference type="NCBI Taxonomy" id="67277"/>
    <lineage>
        <taxon>Bacteria</taxon>
        <taxon>Bacillati</taxon>
        <taxon>Actinomycetota</taxon>
        <taxon>Actinomycetes</taxon>
        <taxon>Kitasatosporales</taxon>
        <taxon>Streptomycetaceae</taxon>
        <taxon>Streptomyces</taxon>
    </lineage>
</organism>
<comment type="caution">
    <text evidence="1">The sequence shown here is derived from an EMBL/GenBank/DDBJ whole genome shotgun (WGS) entry which is preliminary data.</text>
</comment>
<evidence type="ECO:0000313" key="2">
    <source>
        <dbReference type="Proteomes" id="UP001596222"/>
    </source>
</evidence>
<name>A0ABV9ZT57_9ACTN</name>
<gene>
    <name evidence="1" type="ORF">ACFPP6_01915</name>
</gene>
<evidence type="ECO:0000313" key="1">
    <source>
        <dbReference type="EMBL" id="MFC5143460.1"/>
    </source>
</evidence>
<protein>
    <submittedName>
        <fullName evidence="1">Helix-turn-helix domain-containing protein</fullName>
    </submittedName>
</protein>
<dbReference type="EMBL" id="JBHSKJ010000001">
    <property type="protein sequence ID" value="MFC5143460.1"/>
    <property type="molecule type" value="Genomic_DNA"/>
</dbReference>
<proteinExistence type="predicted"/>
<dbReference type="Pfam" id="PF13560">
    <property type="entry name" value="HTH_31"/>
    <property type="match status" value="1"/>
</dbReference>
<keyword evidence="2" id="KW-1185">Reference proteome</keyword>
<sequence length="99" mass="11083">MNPLEATGVDPGDAHNSSEFVAQLRRLKTRTGLSFRDIERRARQQGYSLPMSTLASALNRDTLPHGELIGMLLRTLGLPEDEVARWLEVRRSMAEGPRP</sequence>
<accession>A0ABV9ZT57</accession>
<reference evidence="2" key="1">
    <citation type="journal article" date="2019" name="Int. J. Syst. Evol. Microbiol.">
        <title>The Global Catalogue of Microorganisms (GCM) 10K type strain sequencing project: providing services to taxonomists for standard genome sequencing and annotation.</title>
        <authorList>
            <consortium name="The Broad Institute Genomics Platform"/>
            <consortium name="The Broad Institute Genome Sequencing Center for Infectious Disease"/>
            <person name="Wu L."/>
            <person name="Ma J."/>
        </authorList>
    </citation>
    <scope>NUCLEOTIDE SEQUENCE [LARGE SCALE GENOMIC DNA]</scope>
    <source>
        <strain evidence="2">CGMCC 4.1641</strain>
    </source>
</reference>
<dbReference type="RefSeq" id="WP_382036296.1">
    <property type="nucleotide sequence ID" value="NZ_JBHSKJ010000001.1"/>
</dbReference>